<dbReference type="EMBL" id="BMIV01000009">
    <property type="protein sequence ID" value="GGF72547.1"/>
    <property type="molecule type" value="Genomic_DNA"/>
</dbReference>
<comment type="caution">
    <text evidence="2">The sequence shown here is derived from an EMBL/GenBank/DDBJ whole genome shotgun (WGS) entry which is preliminary data.</text>
</comment>
<feature type="transmembrane region" description="Helical" evidence="1">
    <location>
        <begin position="12"/>
        <end position="33"/>
    </location>
</feature>
<reference evidence="3" key="1">
    <citation type="journal article" date="2019" name="Int. J. Syst. Evol. Microbiol.">
        <title>The Global Catalogue of Microorganisms (GCM) 10K type strain sequencing project: providing services to taxonomists for standard genome sequencing and annotation.</title>
        <authorList>
            <consortium name="The Broad Institute Genomics Platform"/>
            <consortium name="The Broad Institute Genome Sequencing Center for Infectious Disease"/>
            <person name="Wu L."/>
            <person name="Ma J."/>
        </authorList>
    </citation>
    <scope>NUCLEOTIDE SEQUENCE [LARGE SCALE GENOMIC DNA]</scope>
    <source>
        <strain evidence="3">CGMCC 1.15419</strain>
    </source>
</reference>
<evidence type="ECO:0000313" key="2">
    <source>
        <dbReference type="EMBL" id="GGF72547.1"/>
    </source>
</evidence>
<organism evidence="2 3">
    <name type="scientific">Paracoccus acridae</name>
    <dbReference type="NCBI Taxonomy" id="1795310"/>
    <lineage>
        <taxon>Bacteria</taxon>
        <taxon>Pseudomonadati</taxon>
        <taxon>Pseudomonadota</taxon>
        <taxon>Alphaproteobacteria</taxon>
        <taxon>Rhodobacterales</taxon>
        <taxon>Paracoccaceae</taxon>
        <taxon>Paracoccus</taxon>
    </lineage>
</organism>
<keyword evidence="1" id="KW-0812">Transmembrane</keyword>
<keyword evidence="1" id="KW-0472">Membrane</keyword>
<dbReference type="RefSeq" id="WP_188715558.1">
    <property type="nucleotide sequence ID" value="NZ_BMIV01000009.1"/>
</dbReference>
<sequence>MTGHEPKPGPRRLGRAGILVVAILAALVVVIFLGRNLWHASEVTEDPPAIDAGARP</sequence>
<gene>
    <name evidence="2" type="ORF">GCM10011402_26410</name>
</gene>
<keyword evidence="3" id="KW-1185">Reference proteome</keyword>
<keyword evidence="1" id="KW-1133">Transmembrane helix</keyword>
<name>A0ABQ1VJQ3_9RHOB</name>
<dbReference type="Proteomes" id="UP000640509">
    <property type="component" value="Unassembled WGS sequence"/>
</dbReference>
<protein>
    <submittedName>
        <fullName evidence="2">Uncharacterized protein</fullName>
    </submittedName>
</protein>
<evidence type="ECO:0000313" key="3">
    <source>
        <dbReference type="Proteomes" id="UP000640509"/>
    </source>
</evidence>
<accession>A0ABQ1VJQ3</accession>
<proteinExistence type="predicted"/>
<evidence type="ECO:0000256" key="1">
    <source>
        <dbReference type="SAM" id="Phobius"/>
    </source>
</evidence>